<reference evidence="1 2" key="1">
    <citation type="journal article" date="2019" name="Nat. Microbiol.">
        <title>Wide diversity of methane and short-chain alkane metabolisms in uncultured archaea.</title>
        <authorList>
            <person name="Borrel G."/>
            <person name="Adam P.S."/>
            <person name="McKay L.J."/>
            <person name="Chen L.X."/>
            <person name="Sierra-Garcia I.N."/>
            <person name="Sieber C.M."/>
            <person name="Letourneur Q."/>
            <person name="Ghozlane A."/>
            <person name="Andersen G.L."/>
            <person name="Li W.J."/>
            <person name="Hallam S.J."/>
            <person name="Muyzer G."/>
            <person name="de Oliveira V.M."/>
            <person name="Inskeep W.P."/>
            <person name="Banfield J.F."/>
            <person name="Gribaldo S."/>
        </authorList>
    </citation>
    <scope>NUCLEOTIDE SEQUENCE [LARGE SCALE GENOMIC DNA]</scope>
    <source>
        <strain evidence="1">NM1b</strain>
    </source>
</reference>
<dbReference type="AlphaFoldDB" id="A0A520KWW5"/>
<dbReference type="Proteomes" id="UP000320766">
    <property type="component" value="Unassembled WGS sequence"/>
</dbReference>
<evidence type="ECO:0000313" key="1">
    <source>
        <dbReference type="EMBL" id="RZN69864.1"/>
    </source>
</evidence>
<dbReference type="EMBL" id="RXIL01000066">
    <property type="protein sequence ID" value="RZN69864.1"/>
    <property type="molecule type" value="Genomic_DNA"/>
</dbReference>
<protein>
    <submittedName>
        <fullName evidence="1">Uncharacterized protein</fullName>
    </submittedName>
</protein>
<accession>A0A520KWW5</accession>
<sequence length="198" mass="21372">MNEKRTNIGDILGKTMGGMMGATAPMMTGMIRSMLSPGMIKSVTRMIPDLLGAVVEAISSIDLGEILSSTLGAILPIGMKLLDPLLGILGPIIEALLDMLTPVLEIVGPLLEVLGPLLDPVIRPILKLMDPLLKPFLEMDGASLEHFSKAVGSLTRPLREKSPTFIKRVASLPSLEVVGEAFYKYRFDWKPESSGMET</sequence>
<organism evidence="1 2">
    <name type="scientific">Candidatus Methanolliviera hydrocarbonicum</name>
    <dbReference type="NCBI Taxonomy" id="2491085"/>
    <lineage>
        <taxon>Archaea</taxon>
        <taxon>Methanobacteriati</taxon>
        <taxon>Methanobacteriota</taxon>
        <taxon>Candidatus Methanoliparia</taxon>
        <taxon>Candidatus Methanoliparales</taxon>
        <taxon>Candidatus Methanollivieraceae</taxon>
        <taxon>Candidatus Methanolliviera</taxon>
    </lineage>
</organism>
<gene>
    <name evidence="1" type="ORF">EF807_04035</name>
</gene>
<proteinExistence type="predicted"/>
<comment type="caution">
    <text evidence="1">The sequence shown here is derived from an EMBL/GenBank/DDBJ whole genome shotgun (WGS) entry which is preliminary data.</text>
</comment>
<name>A0A520KWW5_9EURY</name>
<evidence type="ECO:0000313" key="2">
    <source>
        <dbReference type="Proteomes" id="UP000320766"/>
    </source>
</evidence>